<dbReference type="Pfam" id="PF00111">
    <property type="entry name" value="Fer2"/>
    <property type="match status" value="1"/>
</dbReference>
<dbReference type="PROSITE" id="PS51085">
    <property type="entry name" value="2FE2S_FER_2"/>
    <property type="match status" value="1"/>
</dbReference>
<dbReference type="STRING" id="768706.Desor_2947"/>
<name>G7WGN9_DESOD</name>
<dbReference type="InterPro" id="IPR041414">
    <property type="entry name" value="Raco-like_middle"/>
</dbReference>
<dbReference type="Gene3D" id="3.10.20.30">
    <property type="match status" value="1"/>
</dbReference>
<dbReference type="Proteomes" id="UP000006346">
    <property type="component" value="Chromosome"/>
</dbReference>
<accession>G7WGN9</accession>
<dbReference type="CDD" id="cd00207">
    <property type="entry name" value="fer2"/>
    <property type="match status" value="1"/>
</dbReference>
<dbReference type="eggNOG" id="COG0633">
    <property type="taxonomic scope" value="Bacteria"/>
</dbReference>
<reference evidence="3" key="1">
    <citation type="submission" date="2011-11" db="EMBL/GenBank/DDBJ databases">
        <title>Complete sequence of Desulfosporosinus orientis DSM 765.</title>
        <authorList>
            <person name="Lucas S."/>
            <person name="Han J."/>
            <person name="Lapidus A."/>
            <person name="Cheng J.-F."/>
            <person name="Goodwin L."/>
            <person name="Pitluck S."/>
            <person name="Peters L."/>
            <person name="Ovchinnikova G."/>
            <person name="Teshima H."/>
            <person name="Detter J.C."/>
            <person name="Han C."/>
            <person name="Tapia R."/>
            <person name="Land M."/>
            <person name="Hauser L."/>
            <person name="Kyrpides N."/>
            <person name="Ivanova N."/>
            <person name="Pagani I."/>
            <person name="Pester M."/>
            <person name="Spring S."/>
            <person name="Ollivier B."/>
            <person name="Rattei T."/>
            <person name="Klenk H.-P."/>
            <person name="Wagner M."/>
            <person name="Loy A."/>
            <person name="Woyke T."/>
        </authorList>
    </citation>
    <scope>NUCLEOTIDE SEQUENCE [LARGE SCALE GENOMIC DNA]</scope>
    <source>
        <strain evidence="3">ATCC 19365 / DSM 765 / NCIMB 8382 / VKM B-1628</strain>
    </source>
</reference>
<dbReference type="PANTHER" id="PTHR42895">
    <property type="entry name" value="IRON-SULFUR CLUSTER-BINDING PROTEIN-RELATED"/>
    <property type="match status" value="1"/>
</dbReference>
<dbReference type="InterPro" id="IPR036010">
    <property type="entry name" value="2Fe-2S_ferredoxin-like_sf"/>
</dbReference>
<dbReference type="InterPro" id="IPR012675">
    <property type="entry name" value="Beta-grasp_dom_sf"/>
</dbReference>
<reference evidence="2 3" key="2">
    <citation type="journal article" date="2012" name="J. Bacteriol.">
        <title>Complete genome sequences of Desulfosporosinus orientis DSM765T, Desulfosporosinus youngiae DSM17734T, Desulfosporosinus meridiei DSM13257T, and Desulfosporosinus acidiphilus DSM22704T.</title>
        <authorList>
            <person name="Pester M."/>
            <person name="Brambilla E."/>
            <person name="Alazard D."/>
            <person name="Rattei T."/>
            <person name="Weinmaier T."/>
            <person name="Han J."/>
            <person name="Lucas S."/>
            <person name="Lapidus A."/>
            <person name="Cheng J.F."/>
            <person name="Goodwin L."/>
            <person name="Pitluck S."/>
            <person name="Peters L."/>
            <person name="Ovchinnikova G."/>
            <person name="Teshima H."/>
            <person name="Detter J.C."/>
            <person name="Han C.S."/>
            <person name="Tapia R."/>
            <person name="Land M.L."/>
            <person name="Hauser L."/>
            <person name="Kyrpides N.C."/>
            <person name="Ivanova N.N."/>
            <person name="Pagani I."/>
            <person name="Huntmann M."/>
            <person name="Wei C.L."/>
            <person name="Davenport K.W."/>
            <person name="Daligault H."/>
            <person name="Chain P.S."/>
            <person name="Chen A."/>
            <person name="Mavromatis K."/>
            <person name="Markowitz V."/>
            <person name="Szeto E."/>
            <person name="Mikhailova N."/>
            <person name="Pati A."/>
            <person name="Wagner M."/>
            <person name="Woyke T."/>
            <person name="Ollivier B."/>
            <person name="Klenk H.P."/>
            <person name="Spring S."/>
            <person name="Loy A."/>
        </authorList>
    </citation>
    <scope>NUCLEOTIDE SEQUENCE [LARGE SCALE GENOMIC DNA]</scope>
    <source>
        <strain evidence="3">ATCC 19365 / DSM 765 / NCIMB 8382 / VKM B-1628</strain>
    </source>
</reference>
<keyword evidence="3" id="KW-1185">Reference proteome</keyword>
<dbReference type="EMBL" id="CP003108">
    <property type="protein sequence ID" value="AET68475.1"/>
    <property type="molecule type" value="Genomic_DNA"/>
</dbReference>
<dbReference type="GO" id="GO:0051536">
    <property type="term" value="F:iron-sulfur cluster binding"/>
    <property type="evidence" value="ECO:0007669"/>
    <property type="project" value="InterPro"/>
</dbReference>
<evidence type="ECO:0000313" key="2">
    <source>
        <dbReference type="EMBL" id="AET68475.1"/>
    </source>
</evidence>
<dbReference type="HOGENOM" id="CLU_019091_0_0_9"/>
<dbReference type="SUPFAM" id="SSF54292">
    <property type="entry name" value="2Fe-2S ferredoxin-like"/>
    <property type="match status" value="1"/>
</dbReference>
<feature type="domain" description="2Fe-2S ferredoxin-type" evidence="1">
    <location>
        <begin position="16"/>
        <end position="104"/>
    </location>
</feature>
<dbReference type="Gene3D" id="3.30.420.480">
    <property type="entry name" value="Domain of unknown function (DUF4445)"/>
    <property type="match status" value="1"/>
</dbReference>
<dbReference type="InterPro" id="IPR001041">
    <property type="entry name" value="2Fe-2S_ferredoxin-type"/>
</dbReference>
<sequence length="625" mass="66447">MCIQVGEKMAARTGGKTVTIYINNTPAWEVPAHETLLSSLTEAGMILEASCGGQSSCGKCRIKLLSGQVVDRLGNPAEPMDDGRHLACQVYPAEDLVLERPVPAQVSSKGEIGDQFLEDFDLSPPVKKNLLRPVYPTLEHNYSLQEMIQQGIRAIEDREEDLSIAISALQDLARIAPEKPDEITLLRTSDQIIAFEAGDTLASLYGVAFDIGSTTVAGMLVDLNNGKILAAAAETNPQAAYGADVISRIKAARTEAGLNTLTSAIRNCLNDILEKLCATEGISNQDIYWATAAGNSTMEHLLMGVSPEYLTISPYVPVFKDLPLLPPKVIDLAINPGGRIRLLPNIASFVGADTVAAILGVDQDLTSKLTLLIDLGTNGEIVLGNKDKILVSSTAAGPAFEGAQLSSGMRAANGAIDQVTITDDVYVHTIKDEPARGICGSGVIEGIAGLLKAGVITASGRFISKERLALWPNKLGKRLKVENGQKEFVLVPAQHSATGRDISITQGDIREIQLVKSSIFTGVEILMENYGITFAEIEEVLIAGAFGNHLDLGSALGIGLVPSALRGKVIPVGNAAGTGAVKALLSEPIRERCRSIVNKALFIELANHPGFQKKFINNLSFPEGS</sequence>
<proteinExistence type="predicted"/>
<evidence type="ECO:0000313" key="3">
    <source>
        <dbReference type="Proteomes" id="UP000006346"/>
    </source>
</evidence>
<dbReference type="InterPro" id="IPR042259">
    <property type="entry name" value="Raco-like_middle_sf"/>
</dbReference>
<dbReference type="eggNOG" id="COG3894">
    <property type="taxonomic scope" value="Bacteria"/>
</dbReference>
<gene>
    <name evidence="2" type="ordered locus">Desor_2947</name>
</gene>
<dbReference type="Pfam" id="PF17651">
    <property type="entry name" value="Raco_middle"/>
    <property type="match status" value="1"/>
</dbReference>
<dbReference type="KEGG" id="dor:Desor_2947"/>
<dbReference type="InterPro" id="IPR052911">
    <property type="entry name" value="Corrinoid_activation_enz"/>
</dbReference>
<dbReference type="PANTHER" id="PTHR42895:SF1">
    <property type="entry name" value="IRON-SULFUR CLUSTER PROTEIN"/>
    <property type="match status" value="1"/>
</dbReference>
<dbReference type="Pfam" id="PF14574">
    <property type="entry name" value="RACo_C_ter"/>
    <property type="match status" value="1"/>
</dbReference>
<protein>
    <submittedName>
        <fullName evidence="2">Putative metal-binding protein</fullName>
    </submittedName>
</protein>
<dbReference type="PATRIC" id="fig|768706.3.peg.2959"/>
<dbReference type="AlphaFoldDB" id="G7WGN9"/>
<dbReference type="InterPro" id="IPR027980">
    <property type="entry name" value="RACo_C"/>
</dbReference>
<organism evidence="2 3">
    <name type="scientific">Desulfosporosinus orientis (strain ATCC 19365 / DSM 765 / NCIMB 8382 / VKM B-1628 / Singapore I)</name>
    <name type="common">Desulfotomaculum orientis</name>
    <dbReference type="NCBI Taxonomy" id="768706"/>
    <lineage>
        <taxon>Bacteria</taxon>
        <taxon>Bacillati</taxon>
        <taxon>Bacillota</taxon>
        <taxon>Clostridia</taxon>
        <taxon>Eubacteriales</taxon>
        <taxon>Desulfitobacteriaceae</taxon>
        <taxon>Desulfosporosinus</taxon>
    </lineage>
</organism>
<evidence type="ECO:0000259" key="1">
    <source>
        <dbReference type="PROSITE" id="PS51085"/>
    </source>
</evidence>